<sequence length="127" mass="13701">MCQQPNQLQCRKAQNVEAPVYTQAFEAGNKKADLYLIPDPYGFELFNSHFVSSSALAPIPTPTQAASQPTNQDGNLDSEQLLATSQPASLQGNCGKFDSLALDTLSSTRESSAAYVNLLGFETKNQV</sequence>
<proteinExistence type="predicted"/>
<evidence type="ECO:0000313" key="2">
    <source>
        <dbReference type="Proteomes" id="UP001165960"/>
    </source>
</evidence>
<gene>
    <name evidence="1" type="ORF">DSO57_1027278</name>
</gene>
<name>A0ACC2TCX7_9FUNG</name>
<dbReference type="EMBL" id="QTSX02003005">
    <property type="protein sequence ID" value="KAJ9072463.1"/>
    <property type="molecule type" value="Genomic_DNA"/>
</dbReference>
<organism evidence="1 2">
    <name type="scientific">Entomophthora muscae</name>
    <dbReference type="NCBI Taxonomy" id="34485"/>
    <lineage>
        <taxon>Eukaryota</taxon>
        <taxon>Fungi</taxon>
        <taxon>Fungi incertae sedis</taxon>
        <taxon>Zoopagomycota</taxon>
        <taxon>Entomophthoromycotina</taxon>
        <taxon>Entomophthoromycetes</taxon>
        <taxon>Entomophthorales</taxon>
        <taxon>Entomophthoraceae</taxon>
        <taxon>Entomophthora</taxon>
    </lineage>
</organism>
<reference evidence="1" key="1">
    <citation type="submission" date="2022-04" db="EMBL/GenBank/DDBJ databases">
        <title>Genome of the entomopathogenic fungus Entomophthora muscae.</title>
        <authorList>
            <person name="Elya C."/>
            <person name="Lovett B.R."/>
            <person name="Lee E."/>
            <person name="Macias A.M."/>
            <person name="Hajek A.E."/>
            <person name="De Bivort B.L."/>
            <person name="Kasson M.T."/>
            <person name="De Fine Licht H.H."/>
            <person name="Stajich J.E."/>
        </authorList>
    </citation>
    <scope>NUCLEOTIDE SEQUENCE</scope>
    <source>
        <strain evidence="1">Berkeley</strain>
    </source>
</reference>
<protein>
    <submittedName>
        <fullName evidence="1">Uncharacterized protein</fullName>
    </submittedName>
</protein>
<keyword evidence="2" id="KW-1185">Reference proteome</keyword>
<evidence type="ECO:0000313" key="1">
    <source>
        <dbReference type="EMBL" id="KAJ9072463.1"/>
    </source>
</evidence>
<comment type="caution">
    <text evidence="1">The sequence shown here is derived from an EMBL/GenBank/DDBJ whole genome shotgun (WGS) entry which is preliminary data.</text>
</comment>
<dbReference type="Proteomes" id="UP001165960">
    <property type="component" value="Unassembled WGS sequence"/>
</dbReference>
<accession>A0ACC2TCX7</accession>